<dbReference type="OrthoDB" id="5877770at2759"/>
<dbReference type="SMART" id="SM00254">
    <property type="entry name" value="ShKT"/>
    <property type="match status" value="1"/>
</dbReference>
<evidence type="ECO:0000259" key="2">
    <source>
        <dbReference type="PROSITE" id="PS51670"/>
    </source>
</evidence>
<feature type="domain" description="ShKT" evidence="2">
    <location>
        <begin position="12"/>
        <end position="49"/>
    </location>
</feature>
<gene>
    <name evidence="3" type="ORF">HPBE_LOCUS4631</name>
</gene>
<protein>
    <submittedName>
        <fullName evidence="5">ShKT domain-containing protein</fullName>
    </submittedName>
</protein>
<proteinExistence type="predicted"/>
<organism evidence="4 5">
    <name type="scientific">Heligmosomoides polygyrus</name>
    <name type="common">Parasitic roundworm</name>
    <dbReference type="NCBI Taxonomy" id="6339"/>
    <lineage>
        <taxon>Eukaryota</taxon>
        <taxon>Metazoa</taxon>
        <taxon>Ecdysozoa</taxon>
        <taxon>Nematoda</taxon>
        <taxon>Chromadorea</taxon>
        <taxon>Rhabditida</taxon>
        <taxon>Rhabditina</taxon>
        <taxon>Rhabditomorpha</taxon>
        <taxon>Strongyloidea</taxon>
        <taxon>Heligmosomidae</taxon>
        <taxon>Heligmosomoides</taxon>
    </lineage>
</organism>
<accession>A0A183FE68</accession>
<dbReference type="PROSITE" id="PS51670">
    <property type="entry name" value="SHKT"/>
    <property type="match status" value="1"/>
</dbReference>
<dbReference type="WBParaSite" id="HPBE_0000463001-mRNA-1">
    <property type="protein sequence ID" value="HPBE_0000463001-mRNA-1"/>
    <property type="gene ID" value="HPBE_0000463001"/>
</dbReference>
<reference evidence="3 4" key="1">
    <citation type="submission" date="2018-11" db="EMBL/GenBank/DDBJ databases">
        <authorList>
            <consortium name="Pathogen Informatics"/>
        </authorList>
    </citation>
    <scope>NUCLEOTIDE SEQUENCE [LARGE SCALE GENOMIC DNA]</scope>
</reference>
<keyword evidence="4" id="KW-1185">Reference proteome</keyword>
<dbReference type="Proteomes" id="UP000050761">
    <property type="component" value="Unassembled WGS sequence"/>
</dbReference>
<dbReference type="EMBL" id="UZAH01025340">
    <property type="protein sequence ID" value="VDO61884.1"/>
    <property type="molecule type" value="Genomic_DNA"/>
</dbReference>
<evidence type="ECO:0000313" key="4">
    <source>
        <dbReference type="Proteomes" id="UP000050761"/>
    </source>
</evidence>
<sequence>MIPSVHHNDMDCETEVDDKGELCKDWARGGLCTIHRPTMFLFCRKTCLCTGPYRFARS</sequence>
<evidence type="ECO:0000313" key="3">
    <source>
        <dbReference type="EMBL" id="VDO61884.1"/>
    </source>
</evidence>
<dbReference type="AlphaFoldDB" id="A0A183FE68"/>
<dbReference type="InterPro" id="IPR003582">
    <property type="entry name" value="ShKT_dom"/>
</dbReference>
<evidence type="ECO:0000313" key="5">
    <source>
        <dbReference type="WBParaSite" id="HPBE_0000463001-mRNA-1"/>
    </source>
</evidence>
<name>A0A183FE68_HELPZ</name>
<accession>A0A3P7XUJ1</accession>
<comment type="caution">
    <text evidence="1">Lacks conserved residue(s) required for the propagation of feature annotation.</text>
</comment>
<reference evidence="5" key="2">
    <citation type="submission" date="2019-09" db="UniProtKB">
        <authorList>
            <consortium name="WormBaseParasite"/>
        </authorList>
    </citation>
    <scope>IDENTIFICATION</scope>
</reference>
<evidence type="ECO:0000256" key="1">
    <source>
        <dbReference type="PROSITE-ProRule" id="PRU01005"/>
    </source>
</evidence>